<accession>A0A5N6TJV8</accession>
<evidence type="ECO:0000313" key="2">
    <source>
        <dbReference type="EMBL" id="KAE8146605.1"/>
    </source>
</evidence>
<protein>
    <recommendedName>
        <fullName evidence="4">Apple domain-containing protein</fullName>
    </recommendedName>
</protein>
<gene>
    <name evidence="2" type="ORF">BDV25DRAFT_143532</name>
</gene>
<dbReference type="Proteomes" id="UP000325780">
    <property type="component" value="Unassembled WGS sequence"/>
</dbReference>
<organism evidence="2 3">
    <name type="scientific">Aspergillus avenaceus</name>
    <dbReference type="NCBI Taxonomy" id="36643"/>
    <lineage>
        <taxon>Eukaryota</taxon>
        <taxon>Fungi</taxon>
        <taxon>Dikarya</taxon>
        <taxon>Ascomycota</taxon>
        <taxon>Pezizomycotina</taxon>
        <taxon>Eurotiomycetes</taxon>
        <taxon>Eurotiomycetidae</taxon>
        <taxon>Eurotiales</taxon>
        <taxon>Aspergillaceae</taxon>
        <taxon>Aspergillus</taxon>
        <taxon>Aspergillus subgen. Circumdati</taxon>
    </lineage>
</organism>
<evidence type="ECO:0000256" key="1">
    <source>
        <dbReference type="SAM" id="SignalP"/>
    </source>
</evidence>
<reference evidence="2 3" key="1">
    <citation type="submission" date="2019-04" db="EMBL/GenBank/DDBJ databases">
        <title>Friends and foes A comparative genomics study of 23 Aspergillus species from section Flavi.</title>
        <authorList>
            <consortium name="DOE Joint Genome Institute"/>
            <person name="Kjaerbolling I."/>
            <person name="Vesth T."/>
            <person name="Frisvad J.C."/>
            <person name="Nybo J.L."/>
            <person name="Theobald S."/>
            <person name="Kildgaard S."/>
            <person name="Isbrandt T."/>
            <person name="Kuo A."/>
            <person name="Sato A."/>
            <person name="Lyhne E.K."/>
            <person name="Kogle M.E."/>
            <person name="Wiebenga A."/>
            <person name="Kun R.S."/>
            <person name="Lubbers R.J."/>
            <person name="Makela M.R."/>
            <person name="Barry K."/>
            <person name="Chovatia M."/>
            <person name="Clum A."/>
            <person name="Daum C."/>
            <person name="Haridas S."/>
            <person name="He G."/>
            <person name="LaButti K."/>
            <person name="Lipzen A."/>
            <person name="Mondo S."/>
            <person name="Riley R."/>
            <person name="Salamov A."/>
            <person name="Simmons B.A."/>
            <person name="Magnuson J.K."/>
            <person name="Henrissat B."/>
            <person name="Mortensen U.H."/>
            <person name="Larsen T.O."/>
            <person name="Devries R.P."/>
            <person name="Grigoriev I.V."/>
            <person name="Machida M."/>
            <person name="Baker S.E."/>
            <person name="Andersen M.R."/>
        </authorList>
    </citation>
    <scope>NUCLEOTIDE SEQUENCE [LARGE SCALE GENOMIC DNA]</scope>
    <source>
        <strain evidence="2 3">IBT 18842</strain>
    </source>
</reference>
<keyword evidence="1" id="KW-0732">Signal</keyword>
<evidence type="ECO:0000313" key="3">
    <source>
        <dbReference type="Proteomes" id="UP000325780"/>
    </source>
</evidence>
<name>A0A5N6TJV8_ASPAV</name>
<evidence type="ECO:0008006" key="4">
    <source>
        <dbReference type="Google" id="ProtNLM"/>
    </source>
</evidence>
<feature type="signal peptide" evidence="1">
    <location>
        <begin position="1"/>
        <end position="20"/>
    </location>
</feature>
<dbReference type="AlphaFoldDB" id="A0A5N6TJV8"/>
<proteinExistence type="predicted"/>
<keyword evidence="3" id="KW-1185">Reference proteome</keyword>
<feature type="chain" id="PRO_5024876178" description="Apple domain-containing protein" evidence="1">
    <location>
        <begin position="21"/>
        <end position="278"/>
    </location>
</feature>
<dbReference type="EMBL" id="ML742252">
    <property type="protein sequence ID" value="KAE8146605.1"/>
    <property type="molecule type" value="Genomic_DNA"/>
</dbReference>
<sequence length="278" mass="31273">MHCPWAYLSWLLYFSSFVTADHHTHYDRLCPGNKPITIGQVVYNTACDRSDQSPSLVRKLGSLSGSTPEQCAEACEHDKDACKYIVWGPGACFHSSASVPTPFNVPGAILLSTVPAFTKTPAELQTEFDNCTTLRTQAEIERDNYKKKVDELTQKIWGPNKLDPTDFQCVAANDGKVITVKDNKYRIHFHDKILQHPNSVEGARDNGIEYDTNWWTRDQSIESCVKICDSMRAKGSSPRCTRVEVNDQGRCFPQRVIDQNKADGQLRRSRSICAAIKI</sequence>